<dbReference type="InterPro" id="IPR006222">
    <property type="entry name" value="GCVT_N"/>
</dbReference>
<dbReference type="PIRSF" id="PIRSF006487">
    <property type="entry name" value="GcvT"/>
    <property type="match status" value="1"/>
</dbReference>
<comment type="similarity">
    <text evidence="1 7">Belongs to the GcvT family.</text>
</comment>
<feature type="binding site" evidence="8">
    <location>
        <position position="198"/>
    </location>
    <ligand>
        <name>substrate</name>
    </ligand>
</feature>
<sequence>MENLKKTPLFGLHVELKGKIVDFGGWALPVQYTGIIDEVKGVRTQAGLFDVSHMGEIMVTGPNALKFLQKMVTNNVEKLKYHQVQYTLMCYENGGVVDDLLIYKLGDEKYFLVVNASNVDKDYQWLLDHKIEGVEIENISGDVSQIAFQGPKAQEILQTITDYDLSNIKFFYCDEEVDIAGHKALVSRTGYTGEDGFEIYCKNEDAPHIWNKIYQADKDQIVHAGLGARDTLRFEACLPLYGHEIDKDITPIEASLKRFVKFKKPEYIGKEVIQRHAEEGAPRTTIGFKMIDRGIPRGDYPVYNPQGEELGHVTTGSFSPTLNLNIGLALVKNTGFNVGDEIFIGVRNRQLKAEIVNIPFYIREDVK</sequence>
<dbReference type="InterPro" id="IPR027266">
    <property type="entry name" value="TrmE/GcvT-like"/>
</dbReference>
<dbReference type="AlphaFoldDB" id="A0A7G9WBS3"/>
<dbReference type="InterPro" id="IPR029043">
    <property type="entry name" value="GcvT/YgfZ_C"/>
</dbReference>
<comment type="catalytic activity">
    <reaction evidence="6 7">
        <text>N(6)-[(R)-S(8)-aminomethyldihydrolipoyl]-L-lysyl-[protein] + (6S)-5,6,7,8-tetrahydrofolate = N(6)-[(R)-dihydrolipoyl]-L-lysyl-[protein] + (6R)-5,10-methylene-5,6,7,8-tetrahydrofolate + NH4(+)</text>
        <dbReference type="Rhea" id="RHEA:16945"/>
        <dbReference type="Rhea" id="RHEA-COMP:10475"/>
        <dbReference type="Rhea" id="RHEA-COMP:10492"/>
        <dbReference type="ChEBI" id="CHEBI:15636"/>
        <dbReference type="ChEBI" id="CHEBI:28938"/>
        <dbReference type="ChEBI" id="CHEBI:57453"/>
        <dbReference type="ChEBI" id="CHEBI:83100"/>
        <dbReference type="ChEBI" id="CHEBI:83143"/>
        <dbReference type="EC" id="2.1.2.10"/>
    </reaction>
</comment>
<dbReference type="GO" id="GO:0019464">
    <property type="term" value="P:glycine decarboxylation via glycine cleavage system"/>
    <property type="evidence" value="ECO:0007669"/>
    <property type="project" value="UniProtKB-UniRule"/>
</dbReference>
<evidence type="ECO:0000256" key="5">
    <source>
        <dbReference type="ARBA" id="ARBA00031395"/>
    </source>
</evidence>
<evidence type="ECO:0000256" key="7">
    <source>
        <dbReference type="HAMAP-Rule" id="MF_00259"/>
    </source>
</evidence>
<reference evidence="11 12" key="1">
    <citation type="submission" date="2020-07" db="EMBL/GenBank/DDBJ databases">
        <title>Alkalicella. sp. LB2 genome.</title>
        <authorList>
            <person name="Postec A."/>
            <person name="Quemeneur M."/>
        </authorList>
    </citation>
    <scope>NUCLEOTIDE SEQUENCE [LARGE SCALE GENOMIC DNA]</scope>
    <source>
        <strain evidence="11 12">LB2</strain>
    </source>
</reference>
<dbReference type="Gene3D" id="3.30.1360.120">
    <property type="entry name" value="Probable tRNA modification gtpase trme, domain 1"/>
    <property type="match status" value="1"/>
</dbReference>
<dbReference type="Pfam" id="PF01571">
    <property type="entry name" value="GCV_T"/>
    <property type="match status" value="1"/>
</dbReference>
<dbReference type="FunFam" id="3.30.70.1400:FF:000001">
    <property type="entry name" value="Aminomethyltransferase"/>
    <property type="match status" value="1"/>
</dbReference>
<dbReference type="PANTHER" id="PTHR43757">
    <property type="entry name" value="AMINOMETHYLTRANSFERASE"/>
    <property type="match status" value="1"/>
</dbReference>
<dbReference type="InterPro" id="IPR028896">
    <property type="entry name" value="GcvT/YgfZ/DmdA"/>
</dbReference>
<feature type="domain" description="GCVT N-terminal" evidence="9">
    <location>
        <begin position="11"/>
        <end position="264"/>
    </location>
</feature>
<dbReference type="InterPro" id="IPR013977">
    <property type="entry name" value="GcvT_C"/>
</dbReference>
<protein>
    <recommendedName>
        <fullName evidence="2 7">Aminomethyltransferase</fullName>
        <ecNumber evidence="2 7">2.1.2.10</ecNumber>
    </recommendedName>
    <alternativeName>
        <fullName evidence="5 7">Glycine cleavage system T protein</fullName>
    </alternativeName>
</protein>
<dbReference type="FunFam" id="2.40.30.110:FF:000003">
    <property type="entry name" value="Aminomethyltransferase"/>
    <property type="match status" value="1"/>
</dbReference>
<organism evidence="11 12">
    <name type="scientific">Alkalicella caledoniensis</name>
    <dbReference type="NCBI Taxonomy" id="2731377"/>
    <lineage>
        <taxon>Bacteria</taxon>
        <taxon>Bacillati</taxon>
        <taxon>Bacillota</taxon>
        <taxon>Clostridia</taxon>
        <taxon>Eubacteriales</taxon>
        <taxon>Proteinivoracaceae</taxon>
        <taxon>Alkalicella</taxon>
    </lineage>
</organism>
<evidence type="ECO:0000256" key="6">
    <source>
        <dbReference type="ARBA" id="ARBA00047665"/>
    </source>
</evidence>
<keyword evidence="4 7" id="KW-0808">Transferase</keyword>
<dbReference type="HAMAP" id="MF_00259">
    <property type="entry name" value="GcvT"/>
    <property type="match status" value="1"/>
</dbReference>
<evidence type="ECO:0000256" key="2">
    <source>
        <dbReference type="ARBA" id="ARBA00012616"/>
    </source>
</evidence>
<dbReference type="RefSeq" id="WP_213166529.1">
    <property type="nucleotide sequence ID" value="NZ_CP058559.1"/>
</dbReference>
<proteinExistence type="inferred from homology"/>
<evidence type="ECO:0000256" key="3">
    <source>
        <dbReference type="ARBA" id="ARBA00022576"/>
    </source>
</evidence>
<dbReference type="KEGG" id="acae:HYG86_15835"/>
<name>A0A7G9WBS3_ALKCA</name>
<dbReference type="InterPro" id="IPR006223">
    <property type="entry name" value="GcvT"/>
</dbReference>
<comment type="function">
    <text evidence="7">The glycine cleavage system catalyzes the degradation of glycine.</text>
</comment>
<dbReference type="GO" id="GO:0005960">
    <property type="term" value="C:glycine cleavage complex"/>
    <property type="evidence" value="ECO:0007669"/>
    <property type="project" value="InterPro"/>
</dbReference>
<dbReference type="EC" id="2.1.2.10" evidence="2 7"/>
<dbReference type="Gene3D" id="3.30.70.1400">
    <property type="entry name" value="Aminomethyltransferase beta-barrel domains"/>
    <property type="match status" value="1"/>
</dbReference>
<dbReference type="Gene3D" id="4.10.1250.10">
    <property type="entry name" value="Aminomethyltransferase fragment"/>
    <property type="match status" value="1"/>
</dbReference>
<evidence type="ECO:0000259" key="9">
    <source>
        <dbReference type="Pfam" id="PF01571"/>
    </source>
</evidence>
<dbReference type="GO" id="GO:0004047">
    <property type="term" value="F:aminomethyltransferase activity"/>
    <property type="evidence" value="ECO:0007669"/>
    <property type="project" value="UniProtKB-UniRule"/>
</dbReference>
<dbReference type="Gene3D" id="2.40.30.110">
    <property type="entry name" value="Aminomethyltransferase beta-barrel domains"/>
    <property type="match status" value="1"/>
</dbReference>
<comment type="subunit">
    <text evidence="7">The glycine cleavage system is composed of four proteins: P, T, L and H.</text>
</comment>
<dbReference type="InterPro" id="IPR022903">
    <property type="entry name" value="GcvT_bac"/>
</dbReference>
<dbReference type="EMBL" id="CP058559">
    <property type="protein sequence ID" value="QNO16135.1"/>
    <property type="molecule type" value="Genomic_DNA"/>
</dbReference>
<dbReference type="PANTHER" id="PTHR43757:SF2">
    <property type="entry name" value="AMINOMETHYLTRANSFERASE, MITOCHONDRIAL"/>
    <property type="match status" value="1"/>
</dbReference>
<dbReference type="GO" id="GO:0008483">
    <property type="term" value="F:transaminase activity"/>
    <property type="evidence" value="ECO:0007669"/>
    <property type="project" value="UniProtKB-KW"/>
</dbReference>
<evidence type="ECO:0000256" key="4">
    <source>
        <dbReference type="ARBA" id="ARBA00022679"/>
    </source>
</evidence>
<dbReference type="Proteomes" id="UP000516160">
    <property type="component" value="Chromosome"/>
</dbReference>
<dbReference type="SUPFAM" id="SSF101790">
    <property type="entry name" value="Aminomethyltransferase beta-barrel domain"/>
    <property type="match status" value="1"/>
</dbReference>
<dbReference type="GO" id="GO:0005829">
    <property type="term" value="C:cytosol"/>
    <property type="evidence" value="ECO:0007669"/>
    <property type="project" value="TreeGrafter"/>
</dbReference>
<evidence type="ECO:0000313" key="11">
    <source>
        <dbReference type="EMBL" id="QNO16135.1"/>
    </source>
</evidence>
<accession>A0A7G9WBS3</accession>
<keyword evidence="3 7" id="KW-0032">Aminotransferase</keyword>
<feature type="domain" description="Aminomethyltransferase C-terminal" evidence="10">
    <location>
        <begin position="283"/>
        <end position="361"/>
    </location>
</feature>
<evidence type="ECO:0000256" key="8">
    <source>
        <dbReference type="PIRSR" id="PIRSR006487-1"/>
    </source>
</evidence>
<dbReference type="SUPFAM" id="SSF103025">
    <property type="entry name" value="Folate-binding domain"/>
    <property type="match status" value="1"/>
</dbReference>
<keyword evidence="11" id="KW-0489">Methyltransferase</keyword>
<dbReference type="GO" id="GO:0032259">
    <property type="term" value="P:methylation"/>
    <property type="evidence" value="ECO:0007669"/>
    <property type="project" value="UniProtKB-KW"/>
</dbReference>
<keyword evidence="12" id="KW-1185">Reference proteome</keyword>
<dbReference type="GO" id="GO:0008168">
    <property type="term" value="F:methyltransferase activity"/>
    <property type="evidence" value="ECO:0007669"/>
    <property type="project" value="UniProtKB-KW"/>
</dbReference>
<dbReference type="Pfam" id="PF08669">
    <property type="entry name" value="GCV_T_C"/>
    <property type="match status" value="1"/>
</dbReference>
<evidence type="ECO:0000313" key="12">
    <source>
        <dbReference type="Proteomes" id="UP000516160"/>
    </source>
</evidence>
<dbReference type="NCBIfam" id="NF001567">
    <property type="entry name" value="PRK00389.1"/>
    <property type="match status" value="1"/>
</dbReference>
<dbReference type="NCBIfam" id="TIGR00528">
    <property type="entry name" value="gcvT"/>
    <property type="match status" value="1"/>
</dbReference>
<evidence type="ECO:0000259" key="10">
    <source>
        <dbReference type="Pfam" id="PF08669"/>
    </source>
</evidence>
<evidence type="ECO:0000256" key="1">
    <source>
        <dbReference type="ARBA" id="ARBA00008609"/>
    </source>
</evidence>
<gene>
    <name evidence="7 11" type="primary">gcvT</name>
    <name evidence="11" type="ORF">HYG86_15835</name>
</gene>